<proteinExistence type="predicted"/>
<evidence type="ECO:0000313" key="2">
    <source>
        <dbReference type="Proteomes" id="UP001202289"/>
    </source>
</evidence>
<comment type="caution">
    <text evidence="1">The sequence shown here is derived from an EMBL/GenBank/DDBJ whole genome shotgun (WGS) entry which is preliminary data.</text>
</comment>
<accession>A0ACC6A780</accession>
<organism evidence="1 2">
    <name type="scientific">Bacillus cytotoxicus</name>
    <dbReference type="NCBI Taxonomy" id="580165"/>
    <lineage>
        <taxon>Bacteria</taxon>
        <taxon>Bacillati</taxon>
        <taxon>Bacillota</taxon>
        <taxon>Bacilli</taxon>
        <taxon>Bacillales</taxon>
        <taxon>Bacillaceae</taxon>
        <taxon>Bacillus</taxon>
        <taxon>Bacillus cereus group</taxon>
    </lineage>
</organism>
<evidence type="ECO:0000313" key="1">
    <source>
        <dbReference type="EMBL" id="MCM3736762.1"/>
    </source>
</evidence>
<dbReference type="Proteomes" id="UP001202289">
    <property type="component" value="Unassembled WGS sequence"/>
</dbReference>
<gene>
    <name evidence="1" type="ORF">M3215_13270</name>
</gene>
<sequence length="637" mass="72239">MQPIKLYDKQLRLKAYLENAYKISYEQRLNETWDAAFSLPFDDEKRLSIDELDFVEIFDQDKCIGMFRIMPNATERNEEAKTITYNCEHVLSTLLDDVLFSYHQLTNHTTVEVLEYILSQQEVKRWKLGKCDFKRYFHYGWENENTLLGPLLSVPKPFDQPYQWTWDDSTYPWTLNLVKVSEEITGEIRYRKNLRGIKKHVDPTNIMTRIYPLGYGEGVNQLTVKDVNPTGKYYIEAPANIIEQYGLHKYIWVDRRFKDAQSLFDSAKALLDERSTPKVTYEVQAVDYELIDPYELEKYEVGKLVKVFDEELNIDVVVRVMRKGKSDVTGNPLDVTFDIANKLDDLGTTQADIEKRQQVNEVYAQGSTNMDSSSFSDNCDQDHPAKIKFYLPDDLVNLNSMSLSFETSKFRAFERATKGGGATTVTSSSGGGTVSSTSAGGGASKSTAAGGGTVTTTASGGGGTVTSESATPTFFIYSSTKLPMDNATFDNHYHAIEVKGEELKHSHKVQMQPHYHQMTLIHHTHDFQLEPHTHQVTLESHHHELTLPDHVHEIEFGIYEIDMVPSSIRITVDGNELPITATSGENIDIIPYLSKDDNGKVNRGRWVEITLTPNDLARIDATVNSRLFISSHIGGTF</sequence>
<dbReference type="EMBL" id="JAMBOP010000015">
    <property type="protein sequence ID" value="MCM3736762.1"/>
    <property type="molecule type" value="Genomic_DNA"/>
</dbReference>
<name>A0ACC6A780_9BACI</name>
<reference evidence="1" key="1">
    <citation type="submission" date="2022-05" db="EMBL/GenBank/DDBJ databases">
        <title>Comparative Genomics of Spacecraft Associated Microbes.</title>
        <authorList>
            <person name="Tran M.T."/>
            <person name="Wright A."/>
            <person name="Seuylemezian A."/>
            <person name="Eisen J."/>
            <person name="Coil D."/>
        </authorList>
    </citation>
    <scope>NUCLEOTIDE SEQUENCE</scope>
    <source>
        <strain evidence="1">FAIRING 10M-2.2</strain>
    </source>
</reference>
<protein>
    <submittedName>
        <fullName evidence="1">Phage tail protein</fullName>
    </submittedName>
</protein>
<keyword evidence="2" id="KW-1185">Reference proteome</keyword>